<keyword evidence="4 9" id="KW-0762">Sugar transport</keyword>
<reference evidence="9" key="2">
    <citation type="submission" date="2021-09" db="EMBL/GenBank/DDBJ databases">
        <authorList>
            <person name="Gilroy R."/>
        </authorList>
    </citation>
    <scope>NUCLEOTIDE SEQUENCE</scope>
    <source>
        <strain evidence="9">CHK174-6876</strain>
    </source>
</reference>
<dbReference type="GO" id="GO:0005886">
    <property type="term" value="C:plasma membrane"/>
    <property type="evidence" value="ECO:0007669"/>
    <property type="project" value="UniProtKB-SubCell"/>
</dbReference>
<dbReference type="Pfam" id="PF06800">
    <property type="entry name" value="Sugar_transport"/>
    <property type="match status" value="1"/>
</dbReference>
<name>A0A921FAR1_9LACO</name>
<dbReference type="SUPFAM" id="SSF103481">
    <property type="entry name" value="Multidrug resistance efflux transporter EmrE"/>
    <property type="match status" value="1"/>
</dbReference>
<keyword evidence="6 8" id="KW-1133">Transmembrane helix</keyword>
<dbReference type="CDD" id="cd23110">
    <property type="entry name" value="GRP"/>
    <property type="match status" value="1"/>
</dbReference>
<organism evidence="9 10">
    <name type="scientific">Ligilactobacillus acidipiscis</name>
    <dbReference type="NCBI Taxonomy" id="89059"/>
    <lineage>
        <taxon>Bacteria</taxon>
        <taxon>Bacillati</taxon>
        <taxon>Bacillota</taxon>
        <taxon>Bacilli</taxon>
        <taxon>Lactobacillales</taxon>
        <taxon>Lactobacillaceae</taxon>
        <taxon>Ligilactobacillus</taxon>
    </lineage>
</organism>
<dbReference type="EMBL" id="DYXG01000093">
    <property type="protein sequence ID" value="HJE97772.1"/>
    <property type="molecule type" value="Genomic_DNA"/>
</dbReference>
<evidence type="ECO:0000256" key="2">
    <source>
        <dbReference type="ARBA" id="ARBA00006117"/>
    </source>
</evidence>
<dbReference type="Proteomes" id="UP000707535">
    <property type="component" value="Unassembled WGS sequence"/>
</dbReference>
<proteinExistence type="inferred from homology"/>
<evidence type="ECO:0000313" key="10">
    <source>
        <dbReference type="Proteomes" id="UP000707535"/>
    </source>
</evidence>
<dbReference type="PANTHER" id="PTHR16119:SF17">
    <property type="entry name" value="TRANSMEMBRANE PROTEIN 144"/>
    <property type="match status" value="1"/>
</dbReference>
<comment type="similarity">
    <text evidence="2">Belongs to the GRP transporter (TC 2.A.7.5) family.</text>
</comment>
<accession>A0A921FAR1</accession>
<dbReference type="InterPro" id="IPR010651">
    <property type="entry name" value="Sugar_transport"/>
</dbReference>
<comment type="subcellular location">
    <subcellularLocation>
        <location evidence="1">Cell membrane</location>
        <topology evidence="1">Multi-pass membrane protein</topology>
    </subcellularLocation>
</comment>
<feature type="transmembrane region" description="Helical" evidence="8">
    <location>
        <begin position="234"/>
        <end position="255"/>
    </location>
</feature>
<keyword evidence="5 8" id="KW-0812">Transmembrane</keyword>
<gene>
    <name evidence="9" type="ORF">K8V00_09130</name>
</gene>
<evidence type="ECO:0000256" key="4">
    <source>
        <dbReference type="ARBA" id="ARBA00022597"/>
    </source>
</evidence>
<feature type="transmembrane region" description="Helical" evidence="8">
    <location>
        <begin position="180"/>
        <end position="197"/>
    </location>
</feature>
<dbReference type="RefSeq" id="WP_056971229.1">
    <property type="nucleotide sequence ID" value="NZ_CP113926.1"/>
</dbReference>
<dbReference type="AlphaFoldDB" id="A0A921FAR1"/>
<comment type="caution">
    <text evidence="9">The sequence shown here is derived from an EMBL/GenBank/DDBJ whole genome shotgun (WGS) entry which is preliminary data.</text>
</comment>
<evidence type="ECO:0000313" key="9">
    <source>
        <dbReference type="EMBL" id="HJE97772.1"/>
    </source>
</evidence>
<evidence type="ECO:0000256" key="6">
    <source>
        <dbReference type="ARBA" id="ARBA00022989"/>
    </source>
</evidence>
<protein>
    <submittedName>
        <fullName evidence="9">GRP family sugar transporter</fullName>
    </submittedName>
</protein>
<evidence type="ECO:0000256" key="3">
    <source>
        <dbReference type="ARBA" id="ARBA00022448"/>
    </source>
</evidence>
<feature type="transmembrane region" description="Helical" evidence="8">
    <location>
        <begin position="147"/>
        <end position="168"/>
    </location>
</feature>
<keyword evidence="3" id="KW-0813">Transport</keyword>
<dbReference type="GO" id="GO:0015144">
    <property type="term" value="F:carbohydrate transmembrane transporter activity"/>
    <property type="evidence" value="ECO:0007669"/>
    <property type="project" value="InterPro"/>
</dbReference>
<evidence type="ECO:0000256" key="7">
    <source>
        <dbReference type="ARBA" id="ARBA00023136"/>
    </source>
</evidence>
<dbReference type="PANTHER" id="PTHR16119">
    <property type="entry name" value="TRANSMEMBRANE PROTEIN 144"/>
    <property type="match status" value="1"/>
</dbReference>
<reference evidence="9" key="1">
    <citation type="journal article" date="2021" name="PeerJ">
        <title>Extensive microbial diversity within the chicken gut microbiome revealed by metagenomics and culture.</title>
        <authorList>
            <person name="Gilroy R."/>
            <person name="Ravi A."/>
            <person name="Getino M."/>
            <person name="Pursley I."/>
            <person name="Horton D.L."/>
            <person name="Alikhan N.F."/>
            <person name="Baker D."/>
            <person name="Gharbi K."/>
            <person name="Hall N."/>
            <person name="Watson M."/>
            <person name="Adriaenssens E.M."/>
            <person name="Foster-Nyarko E."/>
            <person name="Jarju S."/>
            <person name="Secka A."/>
            <person name="Antonio M."/>
            <person name="Oren A."/>
            <person name="Chaudhuri R.R."/>
            <person name="La Ragione R."/>
            <person name="Hildebrand F."/>
            <person name="Pallen M.J."/>
        </authorList>
    </citation>
    <scope>NUCLEOTIDE SEQUENCE</scope>
    <source>
        <strain evidence="9">CHK174-6876</strain>
    </source>
</reference>
<evidence type="ECO:0000256" key="8">
    <source>
        <dbReference type="SAM" id="Phobius"/>
    </source>
</evidence>
<feature type="transmembrane region" description="Helical" evidence="8">
    <location>
        <begin position="31"/>
        <end position="49"/>
    </location>
</feature>
<evidence type="ECO:0000256" key="1">
    <source>
        <dbReference type="ARBA" id="ARBA00004651"/>
    </source>
</evidence>
<dbReference type="InterPro" id="IPR037185">
    <property type="entry name" value="EmrE-like"/>
</dbReference>
<feature type="transmembrane region" description="Helical" evidence="8">
    <location>
        <begin position="209"/>
        <end position="228"/>
    </location>
</feature>
<keyword evidence="7 8" id="KW-0472">Membrane</keyword>
<feature type="transmembrane region" description="Helical" evidence="8">
    <location>
        <begin position="56"/>
        <end position="74"/>
    </location>
</feature>
<evidence type="ECO:0000256" key="5">
    <source>
        <dbReference type="ARBA" id="ARBA00022692"/>
    </source>
</evidence>
<feature type="transmembrane region" description="Helical" evidence="8">
    <location>
        <begin position="267"/>
        <end position="285"/>
    </location>
</feature>
<sequence>MGILIGLIPALGWGLQSIVMQKIGGKYTNKTLGMTFTTVLFGVVAFLFYRPELTANLLWGAILSGLCWSVGQILQVKSFDLIGVSKAMPISTGEQLVVTTLLGAILLKEWTHGWQYWLGVPALAIIILGVTLTTIQDHQSSEDQGSNVKLGMLVLAISTLGMAGYAVFPQVFHLNGWDVLLPQSIAMMVGVMILSSFQKGNEMFGKKTWQNMLTGICFGIANIGLLFSNQMNGVAVGFTLSQLNVVVATLGGIWVLHELRSHREMKYTLWGLALVVIGAIMIGITKQ</sequence>
<feature type="transmembrane region" description="Helical" evidence="8">
    <location>
        <begin position="116"/>
        <end position="135"/>
    </location>
</feature>